<evidence type="ECO:0000313" key="2">
    <source>
        <dbReference type="Proteomes" id="UP000217790"/>
    </source>
</evidence>
<protein>
    <submittedName>
        <fullName evidence="1">Uncharacterized protein</fullName>
    </submittedName>
</protein>
<dbReference type="Proteomes" id="UP000217790">
    <property type="component" value="Unassembled WGS sequence"/>
</dbReference>
<keyword evidence="2" id="KW-1185">Reference proteome</keyword>
<organism evidence="1 2">
    <name type="scientific">Armillaria gallica</name>
    <name type="common">Bulbous honey fungus</name>
    <name type="synonym">Armillaria bulbosa</name>
    <dbReference type="NCBI Taxonomy" id="47427"/>
    <lineage>
        <taxon>Eukaryota</taxon>
        <taxon>Fungi</taxon>
        <taxon>Dikarya</taxon>
        <taxon>Basidiomycota</taxon>
        <taxon>Agaricomycotina</taxon>
        <taxon>Agaricomycetes</taxon>
        <taxon>Agaricomycetidae</taxon>
        <taxon>Agaricales</taxon>
        <taxon>Marasmiineae</taxon>
        <taxon>Physalacriaceae</taxon>
        <taxon>Armillaria</taxon>
    </lineage>
</organism>
<dbReference type="InParanoid" id="A0A2H3CUF3"/>
<gene>
    <name evidence="1" type="ORF">ARMGADRAFT_1090748</name>
</gene>
<name>A0A2H3CUF3_ARMGA</name>
<evidence type="ECO:0000313" key="1">
    <source>
        <dbReference type="EMBL" id="PBK82058.1"/>
    </source>
</evidence>
<sequence>MVAIIGDLCINQVITESDVYATITNGQLVYTPNASIIISLCHITSLFIQLVTHATHHAPLGTIACPLGIPETQANELGLPSEEDLSFTELRQCMNDLVHLQDMSKDEVVREL</sequence>
<proteinExistence type="predicted"/>
<dbReference type="AlphaFoldDB" id="A0A2H3CUF3"/>
<reference evidence="2" key="1">
    <citation type="journal article" date="2017" name="Nat. Ecol. Evol.">
        <title>Genome expansion and lineage-specific genetic innovations in the forest pathogenic fungi Armillaria.</title>
        <authorList>
            <person name="Sipos G."/>
            <person name="Prasanna A.N."/>
            <person name="Walter M.C."/>
            <person name="O'Connor E."/>
            <person name="Balint B."/>
            <person name="Krizsan K."/>
            <person name="Kiss B."/>
            <person name="Hess J."/>
            <person name="Varga T."/>
            <person name="Slot J."/>
            <person name="Riley R."/>
            <person name="Boka B."/>
            <person name="Rigling D."/>
            <person name="Barry K."/>
            <person name="Lee J."/>
            <person name="Mihaltcheva S."/>
            <person name="LaButti K."/>
            <person name="Lipzen A."/>
            <person name="Waldron R."/>
            <person name="Moloney N.M."/>
            <person name="Sperisen C."/>
            <person name="Kredics L."/>
            <person name="Vagvoelgyi C."/>
            <person name="Patrignani A."/>
            <person name="Fitzpatrick D."/>
            <person name="Nagy I."/>
            <person name="Doyle S."/>
            <person name="Anderson J.B."/>
            <person name="Grigoriev I.V."/>
            <person name="Gueldener U."/>
            <person name="Muensterkoetter M."/>
            <person name="Nagy L.G."/>
        </authorList>
    </citation>
    <scope>NUCLEOTIDE SEQUENCE [LARGE SCALE GENOMIC DNA]</scope>
    <source>
        <strain evidence="2">Ar21-2</strain>
    </source>
</reference>
<accession>A0A2H3CUF3</accession>
<dbReference type="EMBL" id="KZ293722">
    <property type="protein sequence ID" value="PBK82058.1"/>
    <property type="molecule type" value="Genomic_DNA"/>
</dbReference>